<keyword evidence="2" id="KW-1185">Reference proteome</keyword>
<evidence type="ECO:0000313" key="1">
    <source>
        <dbReference type="EMBL" id="QLG88562.1"/>
    </source>
</evidence>
<accession>A0A7H9BJL5</accession>
<proteinExistence type="predicted"/>
<reference evidence="1 2" key="1">
    <citation type="submission" date="2020-07" db="EMBL/GenBank/DDBJ databases">
        <title>Complete genome sequence of Chitinibacter sp. 2T18.</title>
        <authorList>
            <person name="Bae J.-W."/>
            <person name="Choi J.-W."/>
        </authorList>
    </citation>
    <scope>NUCLEOTIDE SEQUENCE [LARGE SCALE GENOMIC DNA]</scope>
    <source>
        <strain evidence="1 2">2T18</strain>
    </source>
</reference>
<evidence type="ECO:0000313" key="2">
    <source>
        <dbReference type="Proteomes" id="UP000509597"/>
    </source>
</evidence>
<dbReference type="AlphaFoldDB" id="A0A7H9BJL5"/>
<protein>
    <submittedName>
        <fullName evidence="1">Helix-turn-helix domain-containing protein</fullName>
    </submittedName>
</protein>
<dbReference type="SUPFAM" id="SSF46785">
    <property type="entry name" value="Winged helix' DNA-binding domain"/>
    <property type="match status" value="1"/>
</dbReference>
<name>A0A7H9BJL5_9NEIS</name>
<dbReference type="InterPro" id="IPR036390">
    <property type="entry name" value="WH_DNA-bd_sf"/>
</dbReference>
<gene>
    <name evidence="1" type="ORF">HQ393_10080</name>
</gene>
<dbReference type="Pfam" id="PF13730">
    <property type="entry name" value="HTH_36"/>
    <property type="match status" value="1"/>
</dbReference>
<dbReference type="Gene3D" id="1.10.10.10">
    <property type="entry name" value="Winged helix-like DNA-binding domain superfamily/Winged helix DNA-binding domain"/>
    <property type="match status" value="1"/>
</dbReference>
<dbReference type="Proteomes" id="UP000509597">
    <property type="component" value="Chromosome"/>
</dbReference>
<dbReference type="InterPro" id="IPR036388">
    <property type="entry name" value="WH-like_DNA-bd_sf"/>
</dbReference>
<organism evidence="1 2">
    <name type="scientific">Chitinibacter bivalviorum</name>
    <dbReference type="NCBI Taxonomy" id="2739434"/>
    <lineage>
        <taxon>Bacteria</taxon>
        <taxon>Pseudomonadati</taxon>
        <taxon>Pseudomonadota</taxon>
        <taxon>Betaproteobacteria</taxon>
        <taxon>Neisseriales</taxon>
        <taxon>Chitinibacteraceae</taxon>
        <taxon>Chitinibacter</taxon>
    </lineage>
</organism>
<dbReference type="EMBL" id="CP058627">
    <property type="protein sequence ID" value="QLG88562.1"/>
    <property type="molecule type" value="Genomic_DNA"/>
</dbReference>
<dbReference type="KEGG" id="chiz:HQ393_10080"/>
<sequence length="91" mass="10150">MSVKLMSIVFDLSLAPVDKLTLLVLADVADESGLCWPSQKYIARRATISQRSVQRVLNRLSGAGLIRVEKRTRADGSQTSNYYHLDLGRTK</sequence>